<dbReference type="FunFam" id="2.170.130.10:FF:000008">
    <property type="entry name" value="SusC/RagA family TonB-linked outer membrane protein"/>
    <property type="match status" value="1"/>
</dbReference>
<feature type="signal peptide" evidence="8">
    <location>
        <begin position="1"/>
        <end position="21"/>
    </location>
</feature>
<proteinExistence type="inferred from homology"/>
<gene>
    <name evidence="10" type="ORF">M094_4534</name>
</gene>
<evidence type="ECO:0000256" key="2">
    <source>
        <dbReference type="ARBA" id="ARBA00022448"/>
    </source>
</evidence>
<dbReference type="InterPro" id="IPR037066">
    <property type="entry name" value="Plug_dom_sf"/>
</dbReference>
<keyword evidence="5 7" id="KW-0472">Membrane</keyword>
<keyword evidence="4 7" id="KW-0812">Transmembrane</keyword>
<evidence type="ECO:0000256" key="6">
    <source>
        <dbReference type="ARBA" id="ARBA00023237"/>
    </source>
</evidence>
<dbReference type="InterPro" id="IPR039426">
    <property type="entry name" value="TonB-dep_rcpt-like"/>
</dbReference>
<evidence type="ECO:0000313" key="11">
    <source>
        <dbReference type="Proteomes" id="UP000028013"/>
    </source>
</evidence>
<dbReference type="SUPFAM" id="SSF56935">
    <property type="entry name" value="Porins"/>
    <property type="match status" value="1"/>
</dbReference>
<keyword evidence="8" id="KW-0732">Signal</keyword>
<evidence type="ECO:0000256" key="1">
    <source>
        <dbReference type="ARBA" id="ARBA00004571"/>
    </source>
</evidence>
<dbReference type="SUPFAM" id="SSF49464">
    <property type="entry name" value="Carboxypeptidase regulatory domain-like"/>
    <property type="match status" value="1"/>
</dbReference>
<keyword evidence="3 7" id="KW-1134">Transmembrane beta strand</keyword>
<dbReference type="NCBIfam" id="TIGR04057">
    <property type="entry name" value="SusC_RagA_signa"/>
    <property type="match status" value="1"/>
</dbReference>
<comment type="similarity">
    <text evidence="7">Belongs to the TonB-dependent receptor family.</text>
</comment>
<feature type="domain" description="TonB-dependent receptor plug" evidence="9">
    <location>
        <begin position="115"/>
        <end position="237"/>
    </location>
</feature>
<dbReference type="InterPro" id="IPR008969">
    <property type="entry name" value="CarboxyPept-like_regulatory"/>
</dbReference>
<dbReference type="NCBIfam" id="TIGR04056">
    <property type="entry name" value="OMP_RagA_SusC"/>
    <property type="match status" value="1"/>
</dbReference>
<evidence type="ECO:0000313" key="10">
    <source>
        <dbReference type="EMBL" id="KDS52533.1"/>
    </source>
</evidence>
<dbReference type="InterPro" id="IPR012910">
    <property type="entry name" value="Plug_dom"/>
</dbReference>
<dbReference type="Gene3D" id="2.60.40.1120">
    <property type="entry name" value="Carboxypeptidase-like, regulatory domain"/>
    <property type="match status" value="1"/>
</dbReference>
<dbReference type="InterPro" id="IPR023997">
    <property type="entry name" value="TonB-dep_OMP_SusC/RagA_CS"/>
</dbReference>
<sequence>MRKKFFLLIIVCLVMGAGVMAQTSTVSGTVFAEDNNEPIIGASVLVKGTTLGAVTDIEGKFTILNVPGTAKTVIVSFVGMQKVEAAIKPAMKVVLKSDSELLDEVMVVAYGTAKKSSYAGSASLVKADALKDIPTTSFENALNGKVAGLQLTNNSGQAGSAPAIRIRGIGSMNAGNEPLYVVDGVPVSSGNTGQMSGELYSTNNIMNTLNPEDIESISVLKDAAASSLYGSRAANGVILITTKKGQIGKPVVTLKAEVGFTPCWATDNYETASVQENVNMLYTVFHDARTSGKGETDEKAAAYAIGQLNSRFNKHGYQFTTNGTGAYENVNILEYDNSGRGGKYYDWDKAYFRTAIYQTYDMSVSGATQNTNYYTSLSYTQDEGRLKMNSFDRVSGRLNLTQKVGKFLELTTNASLARTKKSGYNDTRNTGSNYFMQTRNLLWGLYWPTDYKTGELWTERYGSYAYNGLYYDKEWENGSTSTKIIAAETLTLHLMPGLDLRSIYSYDNTTVKDHIYYSANHYKGSADNGNVNEYRTTYEKMVTSTTANYTGTFDKHTVGTMVGFEAEKNKTDYVRATGSNLAVSTIHTVSTAGTQTSAGYSWGNSMVSVLSKLDYNYDERYFISGSYRRDGSSRLSKQERWGNFWSVAGAWNIMREGFMSKYSFLSNLRIRASYGINGTLPSDNYGYMSLMSYTSKYMGNPGGTITTVTNDKLSWETSYNTNVGIDFGFFGQRLRGTVEYFNRDSKNLLQDVPISMVTGFSSTLRNVGCINNHGVEVELSGDIIDSKGWLWSAGVNATFLRSEVKELYGGADIIWYDPTSSDSRAQYVYREGQSTLAFYGYEWAGVDKTNGKNVYYVNDPKNGKAGDFEYNGRGATYDYNNANYTIIGNAVPKVYGGINTSVSYKGIALSLGFTYKIGGDLYDGAYMDVADDGYYWERIRAKSYYNNLWTPDHTNGTEPRIEGVDLDDPQQYSSRHLFNASYLRLKNLSLAYTLPKAMTRKAFIENARLFFTASNLWTIAKYKEADPEVSEYGTRGWETPIGKTFVVGVELKF</sequence>
<dbReference type="AlphaFoldDB" id="A0A078S2F5"/>
<dbReference type="Pfam" id="PF07715">
    <property type="entry name" value="Plug"/>
    <property type="match status" value="1"/>
</dbReference>
<dbReference type="PROSITE" id="PS52016">
    <property type="entry name" value="TONB_DEPENDENT_REC_3"/>
    <property type="match status" value="1"/>
</dbReference>
<keyword evidence="6 7" id="KW-0998">Cell outer membrane</keyword>
<dbReference type="Pfam" id="PF13715">
    <property type="entry name" value="CarbopepD_reg_2"/>
    <property type="match status" value="1"/>
</dbReference>
<comment type="caution">
    <text evidence="10">The sequence shown here is derived from an EMBL/GenBank/DDBJ whole genome shotgun (WGS) entry which is preliminary data.</text>
</comment>
<organism evidence="10 11">
    <name type="scientific">Bacteroides uniformis str. 3978 T3 ii</name>
    <dbReference type="NCBI Taxonomy" id="1339349"/>
    <lineage>
        <taxon>Bacteria</taxon>
        <taxon>Pseudomonadati</taxon>
        <taxon>Bacteroidota</taxon>
        <taxon>Bacteroidia</taxon>
        <taxon>Bacteroidales</taxon>
        <taxon>Bacteroidaceae</taxon>
        <taxon>Bacteroides</taxon>
    </lineage>
</organism>
<protein>
    <submittedName>
        <fullName evidence="10">TonB-linked outer membrane, SusC/RagA family protein</fullName>
    </submittedName>
</protein>
<dbReference type="GO" id="GO:0009279">
    <property type="term" value="C:cell outer membrane"/>
    <property type="evidence" value="ECO:0007669"/>
    <property type="project" value="UniProtKB-SubCell"/>
</dbReference>
<evidence type="ECO:0000256" key="3">
    <source>
        <dbReference type="ARBA" id="ARBA00022452"/>
    </source>
</evidence>
<feature type="chain" id="PRO_5001744758" evidence="8">
    <location>
        <begin position="22"/>
        <end position="1053"/>
    </location>
</feature>
<accession>A0A078S2F5</accession>
<reference evidence="10 11" key="1">
    <citation type="submission" date="2014-04" db="EMBL/GenBank/DDBJ databases">
        <authorList>
            <person name="Sears C."/>
            <person name="Carroll K."/>
            <person name="Sack B.R."/>
            <person name="Qadri F."/>
            <person name="Myers L.L."/>
            <person name="Chung G.-T."/>
            <person name="Escheverria P."/>
            <person name="Fraser C.M."/>
            <person name="Sadzewicz L."/>
            <person name="Shefchek K.A."/>
            <person name="Tallon L."/>
            <person name="Das S.P."/>
            <person name="Daugherty S."/>
            <person name="Mongodin E.F."/>
        </authorList>
    </citation>
    <scope>NUCLEOTIDE SEQUENCE [LARGE SCALE GENOMIC DNA]</scope>
    <source>
        <strain evidence="10 11">3978 T3 ii</strain>
    </source>
</reference>
<comment type="subcellular location">
    <subcellularLocation>
        <location evidence="1 7">Cell outer membrane</location>
        <topology evidence="1 7">Multi-pass membrane protein</topology>
    </subcellularLocation>
</comment>
<dbReference type="PATRIC" id="fig|1339349.3.peg.1283"/>
<dbReference type="Gene3D" id="2.170.130.10">
    <property type="entry name" value="TonB-dependent receptor, plug domain"/>
    <property type="match status" value="1"/>
</dbReference>
<evidence type="ECO:0000256" key="8">
    <source>
        <dbReference type="SAM" id="SignalP"/>
    </source>
</evidence>
<dbReference type="EMBL" id="JNHN01000156">
    <property type="protein sequence ID" value="KDS52533.1"/>
    <property type="molecule type" value="Genomic_DNA"/>
</dbReference>
<name>A0A078S2F5_BACUN</name>
<dbReference type="Gene3D" id="2.40.170.20">
    <property type="entry name" value="TonB-dependent receptor, beta-barrel domain"/>
    <property type="match status" value="1"/>
</dbReference>
<evidence type="ECO:0000256" key="5">
    <source>
        <dbReference type="ARBA" id="ARBA00023136"/>
    </source>
</evidence>
<evidence type="ECO:0000256" key="4">
    <source>
        <dbReference type="ARBA" id="ARBA00022692"/>
    </source>
</evidence>
<dbReference type="InterPro" id="IPR036942">
    <property type="entry name" value="Beta-barrel_TonB_sf"/>
</dbReference>
<dbReference type="RefSeq" id="WP_035447534.1">
    <property type="nucleotide sequence ID" value="NZ_JNHN01000156.1"/>
</dbReference>
<evidence type="ECO:0000256" key="7">
    <source>
        <dbReference type="PROSITE-ProRule" id="PRU01360"/>
    </source>
</evidence>
<dbReference type="Proteomes" id="UP000028013">
    <property type="component" value="Unassembled WGS sequence"/>
</dbReference>
<dbReference type="InterPro" id="IPR023996">
    <property type="entry name" value="TonB-dep_OMP_SusC/RagA"/>
</dbReference>
<keyword evidence="2 7" id="KW-0813">Transport</keyword>
<evidence type="ECO:0000259" key="9">
    <source>
        <dbReference type="Pfam" id="PF07715"/>
    </source>
</evidence>